<keyword evidence="5" id="KW-0479">Metal-binding</keyword>
<dbReference type="Proteomes" id="UP000318017">
    <property type="component" value="Chromosome"/>
</dbReference>
<evidence type="ECO:0000313" key="11">
    <source>
        <dbReference type="EMBL" id="QDV22769.1"/>
    </source>
</evidence>
<feature type="domain" description="Prenyltransferase alpha-alpha toroid" evidence="10">
    <location>
        <begin position="23"/>
        <end position="74"/>
    </location>
</feature>
<reference evidence="11 12" key="1">
    <citation type="submission" date="2019-02" db="EMBL/GenBank/DDBJ databases">
        <title>Deep-cultivation of Planctomycetes and their phenomic and genomic characterization uncovers novel biology.</title>
        <authorList>
            <person name="Wiegand S."/>
            <person name="Jogler M."/>
            <person name="Boedeker C."/>
            <person name="Pinto D."/>
            <person name="Vollmers J."/>
            <person name="Rivas-Marin E."/>
            <person name="Kohn T."/>
            <person name="Peeters S.H."/>
            <person name="Heuer A."/>
            <person name="Rast P."/>
            <person name="Oberbeckmann S."/>
            <person name="Bunk B."/>
            <person name="Jeske O."/>
            <person name="Meyerdierks A."/>
            <person name="Storesund J.E."/>
            <person name="Kallscheuer N."/>
            <person name="Luecker S."/>
            <person name="Lage O.M."/>
            <person name="Pohl T."/>
            <person name="Merkel B.J."/>
            <person name="Hornburger P."/>
            <person name="Mueller R.-W."/>
            <person name="Bruemmer F."/>
            <person name="Labrenz M."/>
            <person name="Spormann A.M."/>
            <person name="Op den Camp H."/>
            <person name="Overmann J."/>
            <person name="Amann R."/>
            <person name="Jetten M.S.M."/>
            <person name="Mascher T."/>
            <person name="Medema M.H."/>
            <person name="Devos D.P."/>
            <person name="Kaster A.-K."/>
            <person name="Ovreas L."/>
            <person name="Rohde M."/>
            <person name="Galperin M.Y."/>
            <person name="Jogler C."/>
        </authorList>
    </citation>
    <scope>NUCLEOTIDE SEQUENCE [LARGE SCALE GENOMIC DNA]</scope>
    <source>
        <strain evidence="11 12">Q31a</strain>
    </source>
</reference>
<evidence type="ECO:0000259" key="10">
    <source>
        <dbReference type="Pfam" id="PF00432"/>
    </source>
</evidence>
<sequence length="314" mass="35038">MEQEFEDLGYLARLMIRLTIGAAQLPQEVQDRHARYVLDRQRPDGGWAGREGESDLYYTSFALRSLAILGLLDGDLAVRCADFLKSRLNSHETIVDLLSLVYSAKLIEAACGLDPLSDARQAWKARLSELLFQLRRDDGGFSKSLEGQAGSTYQTFLVLLCLELIEEPCPDAEAAYAFLMRQRQADGGFLEIRVGKRSGTNPTAAAIGALRVLHRIEPQVVDDAAEFFSELQSDEGGFQANTRIPLPDLLSTFTSCFTLADLERLELIDTSLAYRYVLSMQQPHGGFRGFEFDPEDDIEYTFYGLGAMSILHTD</sequence>
<evidence type="ECO:0000256" key="4">
    <source>
        <dbReference type="ARBA" id="ARBA00022679"/>
    </source>
</evidence>
<evidence type="ECO:0000256" key="6">
    <source>
        <dbReference type="ARBA" id="ARBA00022737"/>
    </source>
</evidence>
<dbReference type="InterPro" id="IPR008930">
    <property type="entry name" value="Terpenoid_cyclase/PrenylTrfase"/>
</dbReference>
<gene>
    <name evidence="11" type="ORF">Q31a_10600</name>
</gene>
<comment type="cofactor">
    <cofactor evidence="1">
        <name>Zn(2+)</name>
        <dbReference type="ChEBI" id="CHEBI:29105"/>
    </cofactor>
</comment>
<dbReference type="PANTHER" id="PTHR11774:SF11">
    <property type="entry name" value="GERANYLGERANYL TRANSFERASE TYPE-2 SUBUNIT BETA"/>
    <property type="match status" value="1"/>
</dbReference>
<evidence type="ECO:0000256" key="3">
    <source>
        <dbReference type="ARBA" id="ARBA00022602"/>
    </source>
</evidence>
<organism evidence="11 12">
    <name type="scientific">Aureliella helgolandensis</name>
    <dbReference type="NCBI Taxonomy" id="2527968"/>
    <lineage>
        <taxon>Bacteria</taxon>
        <taxon>Pseudomonadati</taxon>
        <taxon>Planctomycetota</taxon>
        <taxon>Planctomycetia</taxon>
        <taxon>Pirellulales</taxon>
        <taxon>Pirellulaceae</taxon>
        <taxon>Aureliella</taxon>
    </lineage>
</organism>
<evidence type="ECO:0000256" key="1">
    <source>
        <dbReference type="ARBA" id="ARBA00001947"/>
    </source>
</evidence>
<evidence type="ECO:0000313" key="12">
    <source>
        <dbReference type="Proteomes" id="UP000318017"/>
    </source>
</evidence>
<name>A0A518G2J5_9BACT</name>
<dbReference type="KEGG" id="ahel:Q31a_10600"/>
<comment type="similarity">
    <text evidence="2">Belongs to the protein prenyltransferase subunit beta family.</text>
</comment>
<dbReference type="Pfam" id="PF00432">
    <property type="entry name" value="Prenyltrans"/>
    <property type="match status" value="2"/>
</dbReference>
<dbReference type="InterPro" id="IPR045089">
    <property type="entry name" value="PGGT1B-like"/>
</dbReference>
<evidence type="ECO:0000256" key="9">
    <source>
        <dbReference type="ARBA" id="ARBA00032766"/>
    </source>
</evidence>
<feature type="domain" description="Prenyltransferase alpha-alpha toroid" evidence="10">
    <location>
        <begin position="207"/>
        <end position="311"/>
    </location>
</feature>
<keyword evidence="4 11" id="KW-0808">Transferase</keyword>
<evidence type="ECO:0000256" key="7">
    <source>
        <dbReference type="ARBA" id="ARBA00022833"/>
    </source>
</evidence>
<proteinExistence type="inferred from homology"/>
<dbReference type="GO" id="GO:0046872">
    <property type="term" value="F:metal ion binding"/>
    <property type="evidence" value="ECO:0007669"/>
    <property type="project" value="UniProtKB-KW"/>
</dbReference>
<accession>A0A518G2J5</accession>
<evidence type="ECO:0000256" key="5">
    <source>
        <dbReference type="ARBA" id="ARBA00022723"/>
    </source>
</evidence>
<keyword evidence="6" id="KW-0677">Repeat</keyword>
<dbReference type="AlphaFoldDB" id="A0A518G2J5"/>
<dbReference type="RefSeq" id="WP_231691071.1">
    <property type="nucleotide sequence ID" value="NZ_CP036298.1"/>
</dbReference>
<keyword evidence="12" id="KW-1185">Reference proteome</keyword>
<dbReference type="SUPFAM" id="SSF48239">
    <property type="entry name" value="Terpenoid cyclases/Protein prenyltransferases"/>
    <property type="match status" value="2"/>
</dbReference>
<dbReference type="InterPro" id="IPR001330">
    <property type="entry name" value="Prenyltrans"/>
</dbReference>
<dbReference type="EMBL" id="CP036298">
    <property type="protein sequence ID" value="QDV22769.1"/>
    <property type="molecule type" value="Genomic_DNA"/>
</dbReference>
<evidence type="ECO:0000256" key="2">
    <source>
        <dbReference type="ARBA" id="ARBA00010497"/>
    </source>
</evidence>
<evidence type="ECO:0000256" key="8">
    <source>
        <dbReference type="ARBA" id="ARBA00030816"/>
    </source>
</evidence>
<protein>
    <recommendedName>
        <fullName evidence="8">Geranylgeranyl transferase type II subunit beta</fullName>
    </recommendedName>
    <alternativeName>
        <fullName evidence="9">Type II protein geranyl-geranyltransferase subunit beta</fullName>
    </alternativeName>
</protein>
<dbReference type="GO" id="GO:0008318">
    <property type="term" value="F:protein prenyltransferase activity"/>
    <property type="evidence" value="ECO:0007669"/>
    <property type="project" value="InterPro"/>
</dbReference>
<dbReference type="CDD" id="cd00688">
    <property type="entry name" value="ISOPREN_C2_like"/>
    <property type="match status" value="1"/>
</dbReference>
<keyword evidence="3" id="KW-0637">Prenyltransferase</keyword>
<keyword evidence="7" id="KW-0862">Zinc</keyword>
<dbReference type="Gene3D" id="1.50.10.20">
    <property type="match status" value="2"/>
</dbReference>
<dbReference type="PANTHER" id="PTHR11774">
    <property type="entry name" value="GERANYLGERANYL TRANSFERASE TYPE BETA SUBUNIT"/>
    <property type="match status" value="1"/>
</dbReference>